<feature type="transmembrane region" description="Helical" evidence="6">
    <location>
        <begin position="39"/>
        <end position="57"/>
    </location>
</feature>
<evidence type="ECO:0000256" key="1">
    <source>
        <dbReference type="ARBA" id="ARBA00004141"/>
    </source>
</evidence>
<sequence>MTTVTAPAPWITSSQQCTLETCPMSYAHITYLPNLGGNAFYIALFALFIPVQCYLGIRHRTWGYLFGAICGLILEVLGYIARIYMRHNPFIDRWFIMYLVCLTIAPAFLSGAIYVSLARIVGAYSAQISRIKQRSYSLIFISFDIISLLLQAAGGAITTSNSASTVQDGINIMIAGLSSQVASLTLYIVIVLDFAFRVYRLSTNSPSPSTSNTTFRLTPPSKRESDSQDLVPGENDADPDTDGLITLNPEFASLRASNRWKAFLFCQGLAVVCIYIRSCFRVAELCGGFNSHLANDQSTFMVLEGMMISIAVIAMSTWGHPGIGFNGRWEALNYPMFGSGRKKGGDA</sequence>
<evidence type="ECO:0000256" key="5">
    <source>
        <dbReference type="SAM" id="MobiDB-lite"/>
    </source>
</evidence>
<organism evidence="7 8">
    <name type="scientific">Aspergillus ibericus CBS 121593</name>
    <dbReference type="NCBI Taxonomy" id="1448316"/>
    <lineage>
        <taxon>Eukaryota</taxon>
        <taxon>Fungi</taxon>
        <taxon>Dikarya</taxon>
        <taxon>Ascomycota</taxon>
        <taxon>Pezizomycotina</taxon>
        <taxon>Eurotiomycetes</taxon>
        <taxon>Eurotiomycetidae</taxon>
        <taxon>Eurotiales</taxon>
        <taxon>Aspergillaceae</taxon>
        <taxon>Aspergillus</taxon>
        <taxon>Aspergillus subgen. Circumdati</taxon>
    </lineage>
</organism>
<dbReference type="VEuPathDB" id="FungiDB:BO80DRAFT_376972"/>
<feature type="transmembrane region" description="Helical" evidence="6">
    <location>
        <begin position="298"/>
        <end position="318"/>
    </location>
</feature>
<evidence type="ECO:0000313" key="8">
    <source>
        <dbReference type="Proteomes" id="UP000249402"/>
    </source>
</evidence>
<dbReference type="InterPro" id="IPR007568">
    <property type="entry name" value="RTA1"/>
</dbReference>
<comment type="subcellular location">
    <subcellularLocation>
        <location evidence="1">Membrane</location>
        <topology evidence="1">Multi-pass membrane protein</topology>
    </subcellularLocation>
</comment>
<evidence type="ECO:0000256" key="6">
    <source>
        <dbReference type="SAM" id="Phobius"/>
    </source>
</evidence>
<dbReference type="Proteomes" id="UP000249402">
    <property type="component" value="Unassembled WGS sequence"/>
</dbReference>
<dbReference type="STRING" id="1448316.A0A395H5H8"/>
<feature type="region of interest" description="Disordered" evidence="5">
    <location>
        <begin position="204"/>
        <end position="242"/>
    </location>
</feature>
<feature type="transmembrane region" description="Helical" evidence="6">
    <location>
        <begin position="262"/>
        <end position="278"/>
    </location>
</feature>
<proteinExistence type="predicted"/>
<keyword evidence="4 6" id="KW-0472">Membrane</keyword>
<dbReference type="GeneID" id="37221542"/>
<evidence type="ECO:0000256" key="3">
    <source>
        <dbReference type="ARBA" id="ARBA00022989"/>
    </source>
</evidence>
<protein>
    <submittedName>
        <fullName evidence="7">RTA1-domain-containing protein</fullName>
    </submittedName>
</protein>
<feature type="transmembrane region" description="Helical" evidence="6">
    <location>
        <begin position="96"/>
        <end position="117"/>
    </location>
</feature>
<accession>A0A395H5H8</accession>
<dbReference type="PANTHER" id="PTHR31465:SF9">
    <property type="entry name" value="SPHINGOID LONG-CHAIN BASE TRANSPORTER RSB1"/>
    <property type="match status" value="1"/>
</dbReference>
<dbReference type="GO" id="GO:0000324">
    <property type="term" value="C:fungal-type vacuole"/>
    <property type="evidence" value="ECO:0007669"/>
    <property type="project" value="TreeGrafter"/>
</dbReference>
<feature type="transmembrane region" description="Helical" evidence="6">
    <location>
        <begin position="138"/>
        <end position="158"/>
    </location>
</feature>
<feature type="compositionally biased region" description="Low complexity" evidence="5">
    <location>
        <begin position="204"/>
        <end position="214"/>
    </location>
</feature>
<gene>
    <name evidence="7" type="ORF">BO80DRAFT_376972</name>
</gene>
<evidence type="ECO:0000313" key="7">
    <source>
        <dbReference type="EMBL" id="RAL03132.1"/>
    </source>
</evidence>
<dbReference type="PANTHER" id="PTHR31465">
    <property type="entry name" value="PROTEIN RTA1-RELATED"/>
    <property type="match status" value="1"/>
</dbReference>
<keyword evidence="8" id="KW-1185">Reference proteome</keyword>
<dbReference type="GO" id="GO:0005886">
    <property type="term" value="C:plasma membrane"/>
    <property type="evidence" value="ECO:0007669"/>
    <property type="project" value="TreeGrafter"/>
</dbReference>
<name>A0A395H5H8_9EURO</name>
<dbReference type="Pfam" id="PF04479">
    <property type="entry name" value="RTA1"/>
    <property type="match status" value="1"/>
</dbReference>
<reference evidence="7 8" key="1">
    <citation type="submission" date="2018-02" db="EMBL/GenBank/DDBJ databases">
        <title>The genomes of Aspergillus section Nigri reveals drivers in fungal speciation.</title>
        <authorList>
            <consortium name="DOE Joint Genome Institute"/>
            <person name="Vesth T.C."/>
            <person name="Nybo J."/>
            <person name="Theobald S."/>
            <person name="Brandl J."/>
            <person name="Frisvad J.C."/>
            <person name="Nielsen K.F."/>
            <person name="Lyhne E.K."/>
            <person name="Kogle M.E."/>
            <person name="Kuo A."/>
            <person name="Riley R."/>
            <person name="Clum A."/>
            <person name="Nolan M."/>
            <person name="Lipzen A."/>
            <person name="Salamov A."/>
            <person name="Henrissat B."/>
            <person name="Wiebenga A."/>
            <person name="De vries R.P."/>
            <person name="Grigoriev I.V."/>
            <person name="Mortensen U.H."/>
            <person name="Andersen M.R."/>
            <person name="Baker S.E."/>
        </authorList>
    </citation>
    <scope>NUCLEOTIDE SEQUENCE [LARGE SCALE GENOMIC DNA]</scope>
    <source>
        <strain evidence="7 8">CBS 121593</strain>
    </source>
</reference>
<dbReference type="AlphaFoldDB" id="A0A395H5H8"/>
<keyword evidence="2 6" id="KW-0812">Transmembrane</keyword>
<evidence type="ECO:0000256" key="2">
    <source>
        <dbReference type="ARBA" id="ARBA00022692"/>
    </source>
</evidence>
<evidence type="ECO:0000256" key="4">
    <source>
        <dbReference type="ARBA" id="ARBA00023136"/>
    </source>
</evidence>
<feature type="transmembrane region" description="Helical" evidence="6">
    <location>
        <begin position="64"/>
        <end position="84"/>
    </location>
</feature>
<keyword evidence="3 6" id="KW-1133">Transmembrane helix</keyword>
<dbReference type="OrthoDB" id="4521223at2759"/>
<dbReference type="RefSeq" id="XP_025577459.1">
    <property type="nucleotide sequence ID" value="XM_025716677.1"/>
</dbReference>
<dbReference type="EMBL" id="KZ824428">
    <property type="protein sequence ID" value="RAL03132.1"/>
    <property type="molecule type" value="Genomic_DNA"/>
</dbReference>
<feature type="transmembrane region" description="Helical" evidence="6">
    <location>
        <begin position="170"/>
        <end position="196"/>
    </location>
</feature>